<protein>
    <submittedName>
        <fullName evidence="2">BTB/POZ protein</fullName>
    </submittedName>
</protein>
<dbReference type="PANTHER" id="PTHR14499:SF136">
    <property type="entry name" value="GH08630P"/>
    <property type="match status" value="1"/>
</dbReference>
<dbReference type="SMART" id="SM00225">
    <property type="entry name" value="BTB"/>
    <property type="match status" value="1"/>
</dbReference>
<organism evidence="2 3">
    <name type="scientific">Mucor circinelloides f. lusitanicus</name>
    <name type="common">Mucor racemosus var. lusitanicus</name>
    <dbReference type="NCBI Taxonomy" id="29924"/>
    <lineage>
        <taxon>Eukaryota</taxon>
        <taxon>Fungi</taxon>
        <taxon>Fungi incertae sedis</taxon>
        <taxon>Mucoromycota</taxon>
        <taxon>Mucoromycotina</taxon>
        <taxon>Mucoromycetes</taxon>
        <taxon>Mucorales</taxon>
        <taxon>Mucorineae</taxon>
        <taxon>Mucoraceae</taxon>
        <taxon>Mucor</taxon>
    </lineage>
</organism>
<dbReference type="EMBL" id="JAAECE010000008">
    <property type="protein sequence ID" value="KAF1797791.1"/>
    <property type="molecule type" value="Genomic_DNA"/>
</dbReference>
<dbReference type="Pfam" id="PF02214">
    <property type="entry name" value="BTB_2"/>
    <property type="match status" value="1"/>
</dbReference>
<reference evidence="2 3" key="1">
    <citation type="submission" date="2019-09" db="EMBL/GenBank/DDBJ databases">
        <authorList>
            <consortium name="DOE Joint Genome Institute"/>
            <person name="Mondo S.J."/>
            <person name="Navarro-Mendoza M.I."/>
            <person name="Perez-Arques C."/>
            <person name="Panchal S."/>
            <person name="Nicolas F.E."/>
            <person name="Ganguly P."/>
            <person name="Pangilinan J."/>
            <person name="Grigoriev I."/>
            <person name="Heitman J."/>
            <person name="Sanya K."/>
            <person name="Garre V."/>
        </authorList>
    </citation>
    <scope>NUCLEOTIDE SEQUENCE [LARGE SCALE GENOMIC DNA]</scope>
    <source>
        <strain evidence="2 3">MU402</strain>
    </source>
</reference>
<comment type="caution">
    <text evidence="2">The sequence shown here is derived from an EMBL/GenBank/DDBJ whole genome shotgun (WGS) entry which is preliminary data.</text>
</comment>
<name>A0A8H4EX59_MUCCL</name>
<evidence type="ECO:0000313" key="3">
    <source>
        <dbReference type="Proteomes" id="UP000469890"/>
    </source>
</evidence>
<dbReference type="InterPro" id="IPR011333">
    <property type="entry name" value="SKP1/BTB/POZ_sf"/>
</dbReference>
<proteinExistence type="predicted"/>
<dbReference type="CDD" id="cd18316">
    <property type="entry name" value="BTB_POZ_KCTD-like"/>
    <property type="match status" value="1"/>
</dbReference>
<dbReference type="AlphaFoldDB" id="A0A8H4EX59"/>
<dbReference type="GO" id="GO:0051260">
    <property type="term" value="P:protein homooligomerization"/>
    <property type="evidence" value="ECO:0007669"/>
    <property type="project" value="InterPro"/>
</dbReference>
<gene>
    <name evidence="2" type="ORF">FB192DRAFT_1290100</name>
</gene>
<dbReference type="SUPFAM" id="SSF54695">
    <property type="entry name" value="POZ domain"/>
    <property type="match status" value="1"/>
</dbReference>
<sequence length="196" mass="22626">MVKYKPESIIKLNVGGTPFTTFYTTLAQSEFFVHLLDESTLSSKTITSNNEIFIDRSGKLFDDILYYLRTHSVFANDFDTLRLLQEEANYYQLEGMVEASEKEIKRLLEIDTEKTSFILKDADTLKERSNYIVLAEQADQFRVYEVLDVINVVKFCTYHGKLYCPGCNGIHSSQIIPKLLLYPTNKQLGYISRTND</sequence>
<evidence type="ECO:0000259" key="1">
    <source>
        <dbReference type="SMART" id="SM00225"/>
    </source>
</evidence>
<dbReference type="InterPro" id="IPR000210">
    <property type="entry name" value="BTB/POZ_dom"/>
</dbReference>
<dbReference type="PANTHER" id="PTHR14499">
    <property type="entry name" value="POTASSIUM CHANNEL TETRAMERIZATION DOMAIN-CONTAINING"/>
    <property type="match status" value="1"/>
</dbReference>
<feature type="domain" description="BTB" evidence="1">
    <location>
        <begin position="8"/>
        <end position="108"/>
    </location>
</feature>
<dbReference type="Proteomes" id="UP000469890">
    <property type="component" value="Unassembled WGS sequence"/>
</dbReference>
<accession>A0A8H4EX59</accession>
<dbReference type="Gene3D" id="3.30.710.10">
    <property type="entry name" value="Potassium Channel Kv1.1, Chain A"/>
    <property type="match status" value="1"/>
</dbReference>
<evidence type="ECO:0000313" key="2">
    <source>
        <dbReference type="EMBL" id="KAF1797791.1"/>
    </source>
</evidence>
<dbReference type="InterPro" id="IPR003131">
    <property type="entry name" value="T1-type_BTB"/>
</dbReference>